<name>A0A0D8Y7C8_DICVI</name>
<dbReference type="Pfam" id="PF00307">
    <property type="entry name" value="CH"/>
    <property type="match status" value="2"/>
</dbReference>
<accession>A0A0D8Y7C8</accession>
<evidence type="ECO:0000256" key="3">
    <source>
        <dbReference type="SAM" id="Phobius"/>
    </source>
</evidence>
<keyword evidence="2" id="KW-0009">Actin-binding</keyword>
<protein>
    <recommendedName>
        <fullName evidence="4">Calponin-homology (CH) domain-containing protein</fullName>
    </recommendedName>
</protein>
<feature type="domain" description="Calponin-homology (CH)" evidence="4">
    <location>
        <begin position="38"/>
        <end position="140"/>
    </location>
</feature>
<dbReference type="InterPro" id="IPR001589">
    <property type="entry name" value="Actinin_actin-bd_CS"/>
</dbReference>
<dbReference type="EMBL" id="KN716160">
    <property type="protein sequence ID" value="KJH52733.1"/>
    <property type="molecule type" value="Genomic_DNA"/>
</dbReference>
<dbReference type="PANTHER" id="PTHR38537">
    <property type="entry name" value="JITTERBUG, ISOFORM N"/>
    <property type="match status" value="1"/>
</dbReference>
<dbReference type="InterPro" id="IPR036872">
    <property type="entry name" value="CH_dom_sf"/>
</dbReference>
<sequence>MRQFYNLCKCFRCVYAIFSYIKFQVVPAIRLDDADWKVIQQNTFTRWVNNHLRKTGDCIQNLETDFSDGLKLISLAAVLSQKCWSQVNFRSQKLENVSLALKFFQDVEHIKIVNIDSSHIVDQNKKLILGLIWTLILHYSISMGWFQERFDGKSEDTPKQKLLNWIRSKLPQGMPLTNFTSDWNDGVALGALVSALLPGDFPNWKQWTPANALENTQIAMQIAEDRLGIVPVSIQFFE</sequence>
<dbReference type="PANTHER" id="PTHR38537:SF8">
    <property type="entry name" value="FILAMIN-A"/>
    <property type="match status" value="1"/>
</dbReference>
<dbReference type="Gene3D" id="1.10.418.10">
    <property type="entry name" value="Calponin-like domain"/>
    <property type="match status" value="2"/>
</dbReference>
<evidence type="ECO:0000256" key="2">
    <source>
        <dbReference type="ARBA" id="ARBA00023203"/>
    </source>
</evidence>
<dbReference type="AlphaFoldDB" id="A0A0D8Y7C8"/>
<dbReference type="PROSITE" id="PS00019">
    <property type="entry name" value="ACTININ_1"/>
    <property type="match status" value="1"/>
</dbReference>
<evidence type="ECO:0000259" key="4">
    <source>
        <dbReference type="PROSITE" id="PS50021"/>
    </source>
</evidence>
<dbReference type="SMART" id="SM00033">
    <property type="entry name" value="CH"/>
    <property type="match status" value="2"/>
</dbReference>
<keyword evidence="1" id="KW-0677">Repeat</keyword>
<dbReference type="PROSITE" id="PS50021">
    <property type="entry name" value="CH"/>
    <property type="match status" value="2"/>
</dbReference>
<reference evidence="6" key="2">
    <citation type="journal article" date="2016" name="Sci. Rep.">
        <title>Dictyocaulus viviparus genome, variome and transcriptome elucidate lungworm biology and support future intervention.</title>
        <authorList>
            <person name="McNulty S.N."/>
            <person name="Strube C."/>
            <person name="Rosa B.A."/>
            <person name="Martin J.C."/>
            <person name="Tyagi R."/>
            <person name="Choi Y.J."/>
            <person name="Wang Q."/>
            <person name="Hallsworth Pepin K."/>
            <person name="Zhang X."/>
            <person name="Ozersky P."/>
            <person name="Wilson R.K."/>
            <person name="Sternberg P.W."/>
            <person name="Gasser R.B."/>
            <person name="Mitreva M."/>
        </authorList>
    </citation>
    <scope>NUCLEOTIDE SEQUENCE [LARGE SCALE GENOMIC DNA]</scope>
    <source>
        <strain evidence="6">HannoverDv2000</strain>
    </source>
</reference>
<feature type="transmembrane region" description="Helical" evidence="3">
    <location>
        <begin position="127"/>
        <end position="146"/>
    </location>
</feature>
<evidence type="ECO:0000313" key="6">
    <source>
        <dbReference type="Proteomes" id="UP000053766"/>
    </source>
</evidence>
<organism evidence="5 6">
    <name type="scientific">Dictyocaulus viviparus</name>
    <name type="common">Bovine lungworm</name>
    <dbReference type="NCBI Taxonomy" id="29172"/>
    <lineage>
        <taxon>Eukaryota</taxon>
        <taxon>Metazoa</taxon>
        <taxon>Ecdysozoa</taxon>
        <taxon>Nematoda</taxon>
        <taxon>Chromadorea</taxon>
        <taxon>Rhabditida</taxon>
        <taxon>Rhabditina</taxon>
        <taxon>Rhabditomorpha</taxon>
        <taxon>Strongyloidea</taxon>
        <taxon>Metastrongylidae</taxon>
        <taxon>Dictyocaulus</taxon>
    </lineage>
</organism>
<dbReference type="STRING" id="29172.A0A0D8Y7C8"/>
<dbReference type="Proteomes" id="UP000053766">
    <property type="component" value="Unassembled WGS sequence"/>
</dbReference>
<dbReference type="InterPro" id="IPR044801">
    <property type="entry name" value="Filamin"/>
</dbReference>
<keyword evidence="6" id="KW-1185">Reference proteome</keyword>
<reference evidence="5 6" key="1">
    <citation type="submission" date="2013-11" db="EMBL/GenBank/DDBJ databases">
        <title>Draft genome of the bovine lungworm Dictyocaulus viviparus.</title>
        <authorList>
            <person name="Mitreva M."/>
        </authorList>
    </citation>
    <scope>NUCLEOTIDE SEQUENCE [LARGE SCALE GENOMIC DNA]</scope>
    <source>
        <strain evidence="5 6">HannoverDv2000</strain>
    </source>
</reference>
<dbReference type="GO" id="GO:0051015">
    <property type="term" value="F:actin filament binding"/>
    <property type="evidence" value="ECO:0007669"/>
    <property type="project" value="InterPro"/>
</dbReference>
<keyword evidence="3" id="KW-0812">Transmembrane</keyword>
<keyword evidence="3" id="KW-1133">Transmembrane helix</keyword>
<evidence type="ECO:0000313" key="5">
    <source>
        <dbReference type="EMBL" id="KJH52733.1"/>
    </source>
</evidence>
<keyword evidence="3" id="KW-0472">Membrane</keyword>
<evidence type="ECO:0000256" key="1">
    <source>
        <dbReference type="ARBA" id="ARBA00022737"/>
    </source>
</evidence>
<gene>
    <name evidence="5" type="ORF">DICVIV_01077</name>
</gene>
<dbReference type="FunFam" id="1.10.418.10:FF:000006">
    <property type="entry name" value="Filamin-B isoform A"/>
    <property type="match status" value="1"/>
</dbReference>
<dbReference type="GO" id="GO:0030036">
    <property type="term" value="P:actin cytoskeleton organization"/>
    <property type="evidence" value="ECO:0007669"/>
    <property type="project" value="InterPro"/>
</dbReference>
<dbReference type="SUPFAM" id="SSF47576">
    <property type="entry name" value="Calponin-homology domain, CH-domain"/>
    <property type="match status" value="1"/>
</dbReference>
<dbReference type="InterPro" id="IPR001715">
    <property type="entry name" value="CH_dom"/>
</dbReference>
<feature type="domain" description="Calponin-homology (CH)" evidence="4">
    <location>
        <begin position="156"/>
        <end position="238"/>
    </location>
</feature>
<dbReference type="OrthoDB" id="18740at2759"/>
<proteinExistence type="predicted"/>